<sequence>RYCNIHNYDYDNSSVHIIIAFLTEVFESGAQYGTIHSYKSALSLLLGHNLLNNNDVCRFMKGVFRLRPTKPKYDLTWDPAVVLNYLALQWPNEDLSLENLS</sequence>
<protein>
    <submittedName>
        <fullName evidence="1">Uncharacterized protein</fullName>
    </submittedName>
</protein>
<dbReference type="EMBL" id="GDQN01000669">
    <property type="protein sequence ID" value="JAT90385.1"/>
    <property type="molecule type" value="Transcribed_RNA"/>
</dbReference>
<reference evidence="1" key="1">
    <citation type="submission" date="2015-09" db="EMBL/GenBank/DDBJ databases">
        <title>De novo assembly of Pectinophora gossypiella (Pink Bollworm) gut transcriptome.</title>
        <authorList>
            <person name="Tassone E.E."/>
        </authorList>
    </citation>
    <scope>NUCLEOTIDE SEQUENCE</scope>
</reference>
<dbReference type="PANTHER" id="PTHR35617:SF3">
    <property type="entry name" value="CORE-BINDING (CB) DOMAIN-CONTAINING PROTEIN"/>
    <property type="match status" value="1"/>
</dbReference>
<proteinExistence type="predicted"/>
<evidence type="ECO:0000313" key="1">
    <source>
        <dbReference type="EMBL" id="JAT90385.1"/>
    </source>
</evidence>
<gene>
    <name evidence="1" type="ORF">g.17298</name>
</gene>
<organism evidence="1">
    <name type="scientific">Pectinophora gossypiella</name>
    <name type="common">Cotton pink bollworm</name>
    <name type="synonym">Depressaria gossypiella</name>
    <dbReference type="NCBI Taxonomy" id="13191"/>
    <lineage>
        <taxon>Eukaryota</taxon>
        <taxon>Metazoa</taxon>
        <taxon>Ecdysozoa</taxon>
        <taxon>Arthropoda</taxon>
        <taxon>Hexapoda</taxon>
        <taxon>Insecta</taxon>
        <taxon>Pterygota</taxon>
        <taxon>Neoptera</taxon>
        <taxon>Endopterygota</taxon>
        <taxon>Lepidoptera</taxon>
        <taxon>Glossata</taxon>
        <taxon>Ditrysia</taxon>
        <taxon>Gelechioidea</taxon>
        <taxon>Gelechiidae</taxon>
        <taxon>Apatetrinae</taxon>
        <taxon>Pectinophora</taxon>
    </lineage>
</organism>
<feature type="non-terminal residue" evidence="1">
    <location>
        <position position="1"/>
    </location>
</feature>
<dbReference type="PANTHER" id="PTHR35617">
    <property type="entry name" value="PHAGE_INTEGRASE DOMAIN-CONTAINING PROTEIN"/>
    <property type="match status" value="1"/>
</dbReference>
<feature type="non-terminal residue" evidence="1">
    <location>
        <position position="101"/>
    </location>
</feature>
<accession>A0A1E1WTP2</accession>
<dbReference type="OrthoDB" id="6769862at2759"/>
<dbReference type="AlphaFoldDB" id="A0A1E1WTP2"/>
<name>A0A1E1WTP2_PECGO</name>